<dbReference type="PANTHER" id="PTHR24276:SF98">
    <property type="entry name" value="FI18310P1-RELATED"/>
    <property type="match status" value="1"/>
</dbReference>
<dbReference type="InterPro" id="IPR009003">
    <property type="entry name" value="Peptidase_S1_PA"/>
</dbReference>
<dbReference type="GO" id="GO:0005576">
    <property type="term" value="C:extracellular region"/>
    <property type="evidence" value="ECO:0007669"/>
    <property type="project" value="UniProtKB-SubCell"/>
</dbReference>
<dbReference type="AlphaFoldDB" id="A0A922HMT7"/>
<evidence type="ECO:0000256" key="8">
    <source>
        <dbReference type="RuleBase" id="RU363034"/>
    </source>
</evidence>
<dbReference type="InterPro" id="IPR018114">
    <property type="entry name" value="TRYPSIN_HIS"/>
</dbReference>
<evidence type="ECO:0000256" key="9">
    <source>
        <dbReference type="SAM" id="SignalP"/>
    </source>
</evidence>
<evidence type="ECO:0000313" key="11">
    <source>
        <dbReference type="EMBL" id="KAH7644413.1"/>
    </source>
</evidence>
<organism evidence="12 13">
    <name type="scientific">Dermatophagoides farinae</name>
    <name type="common">American house dust mite</name>
    <dbReference type="NCBI Taxonomy" id="6954"/>
    <lineage>
        <taxon>Eukaryota</taxon>
        <taxon>Metazoa</taxon>
        <taxon>Ecdysozoa</taxon>
        <taxon>Arthropoda</taxon>
        <taxon>Chelicerata</taxon>
        <taxon>Arachnida</taxon>
        <taxon>Acari</taxon>
        <taxon>Acariformes</taxon>
        <taxon>Sarcoptiformes</taxon>
        <taxon>Astigmata</taxon>
        <taxon>Psoroptidia</taxon>
        <taxon>Analgoidea</taxon>
        <taxon>Pyroglyphidae</taxon>
        <taxon>Dermatophagoidinae</taxon>
        <taxon>Dermatophagoides</taxon>
    </lineage>
</organism>
<accession>A0A922HMT7</accession>
<evidence type="ECO:0000256" key="1">
    <source>
        <dbReference type="ARBA" id="ARBA00004613"/>
    </source>
</evidence>
<dbReference type="FunFam" id="2.40.10.10:FF:000047">
    <property type="entry name" value="Trypsin eta"/>
    <property type="match status" value="1"/>
</dbReference>
<evidence type="ECO:0000256" key="6">
    <source>
        <dbReference type="ARBA" id="ARBA00022825"/>
    </source>
</evidence>
<dbReference type="PANTHER" id="PTHR24276">
    <property type="entry name" value="POLYSERASE-RELATED"/>
    <property type="match status" value="1"/>
</dbReference>
<evidence type="ECO:0000256" key="7">
    <source>
        <dbReference type="ARBA" id="ARBA00023157"/>
    </source>
</evidence>
<dbReference type="Pfam" id="PF00089">
    <property type="entry name" value="Trypsin"/>
    <property type="match status" value="1"/>
</dbReference>
<dbReference type="PROSITE" id="PS50240">
    <property type="entry name" value="TRYPSIN_DOM"/>
    <property type="match status" value="1"/>
</dbReference>
<evidence type="ECO:0000256" key="3">
    <source>
        <dbReference type="ARBA" id="ARBA00022525"/>
    </source>
</evidence>
<dbReference type="CDD" id="cd00190">
    <property type="entry name" value="Tryp_SPc"/>
    <property type="match status" value="1"/>
</dbReference>
<dbReference type="PROSITE" id="PS00134">
    <property type="entry name" value="TRYPSIN_HIS"/>
    <property type="match status" value="1"/>
</dbReference>
<keyword evidence="3" id="KW-0964">Secreted</keyword>
<comment type="subcellular location">
    <subcellularLocation>
        <location evidence="1">Secreted</location>
    </subcellularLocation>
</comment>
<evidence type="ECO:0000259" key="10">
    <source>
        <dbReference type="PROSITE" id="PS50240"/>
    </source>
</evidence>
<comment type="similarity">
    <text evidence="2">Belongs to the peptidase S1 family.</text>
</comment>
<feature type="domain" description="Peptidase S1" evidence="10">
    <location>
        <begin position="50"/>
        <end position="279"/>
    </location>
</feature>
<dbReference type="InterPro" id="IPR001314">
    <property type="entry name" value="Peptidase_S1A"/>
</dbReference>
<dbReference type="EMBL" id="SDOV01000002">
    <property type="protein sequence ID" value="KAH7644413.1"/>
    <property type="molecule type" value="Genomic_DNA"/>
</dbReference>
<evidence type="ECO:0000256" key="5">
    <source>
        <dbReference type="ARBA" id="ARBA00022801"/>
    </source>
</evidence>
<dbReference type="InterPro" id="IPR043504">
    <property type="entry name" value="Peptidase_S1_PA_chymotrypsin"/>
</dbReference>
<keyword evidence="4 8" id="KW-0645">Protease</keyword>
<dbReference type="GO" id="GO:0016485">
    <property type="term" value="P:protein processing"/>
    <property type="evidence" value="ECO:0007669"/>
    <property type="project" value="UniProtKB-ARBA"/>
</dbReference>
<dbReference type="GO" id="GO:0004252">
    <property type="term" value="F:serine-type endopeptidase activity"/>
    <property type="evidence" value="ECO:0007669"/>
    <property type="project" value="InterPro"/>
</dbReference>
<dbReference type="SUPFAM" id="SSF50494">
    <property type="entry name" value="Trypsin-like serine proteases"/>
    <property type="match status" value="1"/>
</dbReference>
<dbReference type="EMBL" id="ASGP02000008">
    <property type="protein sequence ID" value="KAH9493643.1"/>
    <property type="molecule type" value="Genomic_DNA"/>
</dbReference>
<dbReference type="Proteomes" id="UP000828236">
    <property type="component" value="Unassembled WGS sequence"/>
</dbReference>
<evidence type="ECO:0000256" key="2">
    <source>
        <dbReference type="ARBA" id="ARBA00007664"/>
    </source>
</evidence>
<feature type="signal peptide" evidence="9">
    <location>
        <begin position="1"/>
        <end position="19"/>
    </location>
</feature>
<reference evidence="12" key="4">
    <citation type="journal article" date="2022" name="Res Sq">
        <title>Comparative Genomics Reveals Insights into the Divergent Evolution of Astigmatic Mites and Household Pest Adaptations.</title>
        <authorList>
            <person name="Xiong Q."/>
            <person name="Wan A.T.-Y."/>
            <person name="Liu X.-Y."/>
            <person name="Fung C.S.-H."/>
            <person name="Xiao X."/>
            <person name="Malainual N."/>
            <person name="Hou J."/>
            <person name="Wang L."/>
            <person name="Wang M."/>
            <person name="Yang K."/>
            <person name="Cui Y."/>
            <person name="Leung E."/>
            <person name="Nong W."/>
            <person name="Shin S.-K."/>
            <person name="Au S."/>
            <person name="Jeong K.Y."/>
            <person name="Chew F.T."/>
            <person name="Hui J."/>
            <person name="Leung T.F."/>
            <person name="Tungtrongchitr A."/>
            <person name="Zhong N."/>
            <person name="Liu Z."/>
            <person name="Tsui S."/>
        </authorList>
    </citation>
    <scope>NUCLEOTIDE SEQUENCE</scope>
    <source>
        <strain evidence="12">Derf</strain>
        <tissue evidence="12">Whole organism</tissue>
    </source>
</reference>
<keyword evidence="5 8" id="KW-0378">Hydrolase</keyword>
<reference evidence="11" key="3">
    <citation type="journal article" date="2021" name="World Allergy Organ. J.">
        <title>Chromosome-level assembly of Dermatophagoides farinae genome and transcriptome reveals two novel allergens Der f 37 and Der f 39.</title>
        <authorList>
            <person name="Chen J."/>
            <person name="Cai Z."/>
            <person name="Fan D."/>
            <person name="Hu J."/>
            <person name="Hou Y."/>
            <person name="He Y."/>
            <person name="Zhang Z."/>
            <person name="Zhao Z."/>
            <person name="Gao P."/>
            <person name="Hu W."/>
            <person name="Sun J."/>
            <person name="Li J."/>
            <person name="Ji K."/>
        </authorList>
    </citation>
    <scope>NUCLEOTIDE SEQUENCE</scope>
    <source>
        <strain evidence="11">JKM2019</strain>
    </source>
</reference>
<sequence length="279" mass="30373">MIKIFLVTILIVITVTVDARFPRSLQPKWAYLDSNEFSRSKIGDSPIAGVVGGQDADLAEAPFQISLLKDYLIMKSHMCGGSLISESTVVTAAHCTYGQKASSLSVRYGTNQRTSSSYGDLKVKTIIQHESYDPDTIQNDISLLILSKPVVPSTNVQMIEIETDDIVDGDKVTIYGWGLTDGNGKDLPDKLQKGSMTIVGNDRCNEKWGSINAIHPGMICALDKTQSGCNGDSGGPLVSANRKLTGIVSWGPSKCPPGEYMSVFTRPKYYLDWITKNIV</sequence>
<dbReference type="SMART" id="SM00020">
    <property type="entry name" value="Tryp_SPc"/>
    <property type="match status" value="1"/>
</dbReference>
<protein>
    <submittedName>
        <fullName evidence="11 12">Der f 6</fullName>
    </submittedName>
</protein>
<dbReference type="InterPro" id="IPR033116">
    <property type="entry name" value="TRYPSIN_SER"/>
</dbReference>
<dbReference type="Gene3D" id="2.40.10.10">
    <property type="entry name" value="Trypsin-like serine proteases"/>
    <property type="match status" value="1"/>
</dbReference>
<reference evidence="12" key="1">
    <citation type="submission" date="2013-05" db="EMBL/GenBank/DDBJ databases">
        <authorList>
            <person name="Yim A.K.Y."/>
            <person name="Chan T.F."/>
            <person name="Ji K.M."/>
            <person name="Liu X.Y."/>
            <person name="Zhou J.W."/>
            <person name="Li R.Q."/>
            <person name="Yang K.Y."/>
            <person name="Li J."/>
            <person name="Li M."/>
            <person name="Law P.T.W."/>
            <person name="Wu Y.L."/>
            <person name="Cai Z.L."/>
            <person name="Qin H."/>
            <person name="Bao Y."/>
            <person name="Leung R.K.K."/>
            <person name="Ng P.K.S."/>
            <person name="Zou J."/>
            <person name="Zhong X.J."/>
            <person name="Ran P.X."/>
            <person name="Zhong N.S."/>
            <person name="Liu Z.G."/>
            <person name="Tsui S.K.W."/>
        </authorList>
    </citation>
    <scope>NUCLEOTIDE SEQUENCE</scope>
    <source>
        <strain evidence="12">Derf</strain>
        <tissue evidence="12">Whole organism</tissue>
    </source>
</reference>
<evidence type="ECO:0000313" key="12">
    <source>
        <dbReference type="EMBL" id="KAH9493643.1"/>
    </source>
</evidence>
<proteinExistence type="inferred from homology"/>
<feature type="chain" id="PRO_5038276897" evidence="9">
    <location>
        <begin position="20"/>
        <end position="279"/>
    </location>
</feature>
<keyword evidence="6 8" id="KW-0720">Serine protease</keyword>
<keyword evidence="13" id="KW-1185">Reference proteome</keyword>
<keyword evidence="9" id="KW-0732">Signal</keyword>
<keyword evidence="7" id="KW-1015">Disulfide bond</keyword>
<reference evidence="11" key="2">
    <citation type="submission" date="2020-06" db="EMBL/GenBank/DDBJ databases">
        <authorList>
            <person name="Ji K."/>
            <person name="Li J."/>
        </authorList>
    </citation>
    <scope>NUCLEOTIDE SEQUENCE</scope>
    <source>
        <strain evidence="11">JKM2019</strain>
        <tissue evidence="11">Whole body</tissue>
    </source>
</reference>
<evidence type="ECO:0000256" key="4">
    <source>
        <dbReference type="ARBA" id="ARBA00022670"/>
    </source>
</evidence>
<name>A0A922HMT7_DERFA</name>
<gene>
    <name evidence="12" type="primary">DERF6</name>
    <name evidence="12" type="ORF">DERF_014383</name>
    <name evidence="11" type="ORF">HUG17_6775</name>
</gene>
<comment type="caution">
    <text evidence="12">The sequence shown here is derived from an EMBL/GenBank/DDBJ whole genome shotgun (WGS) entry which is preliminary data.</text>
</comment>
<dbReference type="PRINTS" id="PR00722">
    <property type="entry name" value="CHYMOTRYPSIN"/>
</dbReference>
<dbReference type="InterPro" id="IPR050430">
    <property type="entry name" value="Peptidase_S1"/>
</dbReference>
<evidence type="ECO:0000313" key="13">
    <source>
        <dbReference type="Proteomes" id="UP000790347"/>
    </source>
</evidence>
<dbReference type="Proteomes" id="UP000790347">
    <property type="component" value="Unassembled WGS sequence"/>
</dbReference>
<dbReference type="PROSITE" id="PS00135">
    <property type="entry name" value="TRYPSIN_SER"/>
    <property type="match status" value="1"/>
</dbReference>
<dbReference type="InterPro" id="IPR001254">
    <property type="entry name" value="Trypsin_dom"/>
</dbReference>